<organism evidence="2 3">
    <name type="scientific">Ascodesmis nigricans</name>
    <dbReference type="NCBI Taxonomy" id="341454"/>
    <lineage>
        <taxon>Eukaryota</taxon>
        <taxon>Fungi</taxon>
        <taxon>Dikarya</taxon>
        <taxon>Ascomycota</taxon>
        <taxon>Pezizomycotina</taxon>
        <taxon>Pezizomycetes</taxon>
        <taxon>Pezizales</taxon>
        <taxon>Ascodesmidaceae</taxon>
        <taxon>Ascodesmis</taxon>
    </lineage>
</organism>
<proteinExistence type="predicted"/>
<evidence type="ECO:0000313" key="2">
    <source>
        <dbReference type="EMBL" id="TGZ78562.1"/>
    </source>
</evidence>
<keyword evidence="3" id="KW-1185">Reference proteome</keyword>
<gene>
    <name evidence="2" type="ORF">EX30DRAFT_343113</name>
</gene>
<dbReference type="AlphaFoldDB" id="A0A4S2MN98"/>
<reference evidence="2 3" key="1">
    <citation type="submission" date="2019-04" db="EMBL/GenBank/DDBJ databases">
        <title>Comparative genomics and transcriptomics to analyze fruiting body development in filamentous ascomycetes.</title>
        <authorList>
            <consortium name="DOE Joint Genome Institute"/>
            <person name="Lutkenhaus R."/>
            <person name="Traeger S."/>
            <person name="Breuer J."/>
            <person name="Kuo A."/>
            <person name="Lipzen A."/>
            <person name="Pangilinan J."/>
            <person name="Dilworth D."/>
            <person name="Sandor L."/>
            <person name="Poggeler S."/>
            <person name="Barry K."/>
            <person name="Grigoriev I.V."/>
            <person name="Nowrousian M."/>
        </authorList>
    </citation>
    <scope>NUCLEOTIDE SEQUENCE [LARGE SCALE GENOMIC DNA]</scope>
    <source>
        <strain evidence="2 3">CBS 389.68</strain>
    </source>
</reference>
<feature type="region of interest" description="Disordered" evidence="1">
    <location>
        <begin position="25"/>
        <end position="77"/>
    </location>
</feature>
<dbReference type="EMBL" id="ML220140">
    <property type="protein sequence ID" value="TGZ78562.1"/>
    <property type="molecule type" value="Genomic_DNA"/>
</dbReference>
<dbReference type="InParanoid" id="A0A4S2MN98"/>
<sequence>MHITTSDHPPPPHLRILHHHLISLDNYPSTPIYPPASSPENTPQSIHSSPHEPPKPRSQQRRANHGSSSVDCSAAEN</sequence>
<evidence type="ECO:0000313" key="3">
    <source>
        <dbReference type="Proteomes" id="UP000298138"/>
    </source>
</evidence>
<accession>A0A4S2MN98</accession>
<dbReference type="Proteomes" id="UP000298138">
    <property type="component" value="Unassembled WGS sequence"/>
</dbReference>
<evidence type="ECO:0000256" key="1">
    <source>
        <dbReference type="SAM" id="MobiDB-lite"/>
    </source>
</evidence>
<name>A0A4S2MN98_9PEZI</name>
<protein>
    <submittedName>
        <fullName evidence="2">Uncharacterized protein</fullName>
    </submittedName>
</protein>
<feature type="compositionally biased region" description="Polar residues" evidence="1">
    <location>
        <begin position="65"/>
        <end position="77"/>
    </location>
</feature>
<feature type="compositionally biased region" description="Polar residues" evidence="1">
    <location>
        <begin position="38"/>
        <end position="48"/>
    </location>
</feature>